<dbReference type="InterPro" id="IPR050039">
    <property type="entry name" value="MAB_1171c-like"/>
</dbReference>
<keyword evidence="1" id="KW-0472">Membrane</keyword>
<evidence type="ECO:0000256" key="1">
    <source>
        <dbReference type="SAM" id="Phobius"/>
    </source>
</evidence>
<feature type="non-terminal residue" evidence="3">
    <location>
        <position position="320"/>
    </location>
</feature>
<dbReference type="RefSeq" id="WP_164257236.1">
    <property type="nucleotide sequence ID" value="NZ_JAAGMK010000273.1"/>
</dbReference>
<dbReference type="NCBIfam" id="NF042915">
    <property type="entry name" value="MAB_1171c_fam"/>
    <property type="match status" value="1"/>
</dbReference>
<dbReference type="AlphaFoldDB" id="A0A6G3SNH4"/>
<dbReference type="EMBL" id="JAAGMK010000273">
    <property type="protein sequence ID" value="NEB84577.1"/>
    <property type="molecule type" value="Genomic_DNA"/>
</dbReference>
<comment type="caution">
    <text evidence="3">The sequence shown here is derived from an EMBL/GenBank/DDBJ whole genome shotgun (WGS) entry which is preliminary data.</text>
</comment>
<evidence type="ECO:0000313" key="3">
    <source>
        <dbReference type="EMBL" id="NEB84577.1"/>
    </source>
</evidence>
<reference evidence="3" key="1">
    <citation type="submission" date="2020-01" db="EMBL/GenBank/DDBJ databases">
        <title>Insect and environment-associated Actinomycetes.</title>
        <authorList>
            <person name="Currrie C."/>
            <person name="Chevrette M."/>
            <person name="Carlson C."/>
            <person name="Stubbendieck R."/>
            <person name="Wendt-Pienkowski E."/>
        </authorList>
    </citation>
    <scope>NUCLEOTIDE SEQUENCE</scope>
    <source>
        <strain evidence="3">SID505</strain>
    </source>
</reference>
<feature type="transmembrane region" description="Helical" evidence="1">
    <location>
        <begin position="105"/>
        <end position="123"/>
    </location>
</feature>
<feature type="transmembrane region" description="Helical" evidence="1">
    <location>
        <begin position="79"/>
        <end position="98"/>
    </location>
</feature>
<evidence type="ECO:0000259" key="2">
    <source>
        <dbReference type="Pfam" id="PF20182"/>
    </source>
</evidence>
<organism evidence="3">
    <name type="scientific">Streptomyces anulatus</name>
    <name type="common">Streptomyces chrysomallus</name>
    <dbReference type="NCBI Taxonomy" id="1892"/>
    <lineage>
        <taxon>Bacteria</taxon>
        <taxon>Bacillati</taxon>
        <taxon>Actinomycetota</taxon>
        <taxon>Actinomycetes</taxon>
        <taxon>Kitasatosporales</taxon>
        <taxon>Streptomycetaceae</taxon>
        <taxon>Streptomyces</taxon>
    </lineage>
</organism>
<keyword evidence="1" id="KW-0812">Transmembrane</keyword>
<proteinExistence type="predicted"/>
<sequence>MTSDPGVSFAALLSALGTVTLWSAVLLRAPSALRSPNQRGLWLAAAAAAAAMTLHWPVLHARLPLFDAYLHHLDLARNLIGVVSAAAVLHFVTMATASGRLKKSLYVLTAGALTALVLLDATAPAHGLHLVVDRGTATPSVPYWLVLTGTHLLANGVCVAMCQRYGARADDPQLRAALWLFGLGTAVAGLYWAGQLVRLLTDAPWVTPLLAPAMGVHGLLRAAALLVPALCAVRRAGTDIATIWRLSPLWRELIDVVPEVALSRPRPRVLDVLWPLAPWRLVAYRKVIETRDAILILQGYADLDTADTARARAAAARVPA</sequence>
<dbReference type="InterPro" id="IPR046675">
    <property type="entry name" value="DUF6545"/>
</dbReference>
<accession>A0A6G3SNH4</accession>
<protein>
    <recommendedName>
        <fullName evidence="2">DUF6545 domain-containing protein</fullName>
    </recommendedName>
</protein>
<feature type="transmembrane region" description="Helical" evidence="1">
    <location>
        <begin position="214"/>
        <end position="233"/>
    </location>
</feature>
<gene>
    <name evidence="3" type="ORF">G3I43_10365</name>
</gene>
<feature type="transmembrane region" description="Helical" evidence="1">
    <location>
        <begin position="41"/>
        <end position="59"/>
    </location>
</feature>
<feature type="transmembrane region" description="Helical" evidence="1">
    <location>
        <begin position="6"/>
        <end position="29"/>
    </location>
</feature>
<name>A0A6G3SNH4_STRAQ</name>
<keyword evidence="1" id="KW-1133">Transmembrane helix</keyword>
<feature type="domain" description="DUF6545" evidence="2">
    <location>
        <begin position="242"/>
        <end position="317"/>
    </location>
</feature>
<dbReference type="Pfam" id="PF20182">
    <property type="entry name" value="DUF6545"/>
    <property type="match status" value="1"/>
</dbReference>
<feature type="transmembrane region" description="Helical" evidence="1">
    <location>
        <begin position="174"/>
        <end position="194"/>
    </location>
</feature>
<feature type="transmembrane region" description="Helical" evidence="1">
    <location>
        <begin position="143"/>
        <end position="162"/>
    </location>
</feature>